<keyword evidence="3" id="KW-1185">Reference proteome</keyword>
<comment type="caution">
    <text evidence="1">The sequence shown here is derived from an EMBL/GenBank/DDBJ whole genome shotgun (WGS) entry which is preliminary data.</text>
</comment>
<dbReference type="AlphaFoldDB" id="A0A9P1BYB9"/>
<reference evidence="2" key="2">
    <citation type="submission" date="2024-04" db="EMBL/GenBank/DDBJ databases">
        <authorList>
            <person name="Chen Y."/>
            <person name="Shah S."/>
            <person name="Dougan E. K."/>
            <person name="Thang M."/>
            <person name="Chan C."/>
        </authorList>
    </citation>
    <scope>NUCLEOTIDE SEQUENCE [LARGE SCALE GENOMIC DNA]</scope>
</reference>
<reference evidence="1" key="1">
    <citation type="submission" date="2022-10" db="EMBL/GenBank/DDBJ databases">
        <authorList>
            <person name="Chen Y."/>
            <person name="Dougan E. K."/>
            <person name="Chan C."/>
            <person name="Rhodes N."/>
            <person name="Thang M."/>
        </authorList>
    </citation>
    <scope>NUCLEOTIDE SEQUENCE</scope>
</reference>
<gene>
    <name evidence="1" type="ORF">C1SCF055_LOCUS8369</name>
</gene>
<evidence type="ECO:0000313" key="2">
    <source>
        <dbReference type="EMBL" id="CAL1133876.1"/>
    </source>
</evidence>
<name>A0A9P1BYB9_9DINO</name>
<organism evidence="1">
    <name type="scientific">Cladocopium goreaui</name>
    <dbReference type="NCBI Taxonomy" id="2562237"/>
    <lineage>
        <taxon>Eukaryota</taxon>
        <taxon>Sar</taxon>
        <taxon>Alveolata</taxon>
        <taxon>Dinophyceae</taxon>
        <taxon>Suessiales</taxon>
        <taxon>Symbiodiniaceae</taxon>
        <taxon>Cladocopium</taxon>
    </lineage>
</organism>
<evidence type="ECO:0000313" key="3">
    <source>
        <dbReference type="Proteomes" id="UP001152797"/>
    </source>
</evidence>
<protein>
    <submittedName>
        <fullName evidence="1">Uncharacterized protein</fullName>
    </submittedName>
</protein>
<accession>A0A9P1BYB9</accession>
<sequence>MRVLLIDALSSTMAMEMPVIPSSSTPSSSSGFFSMVYRREHGLDEIAEEEVPATDAIDESEDDGHVETYREKVERYQNSGMDEISDDEFWRLIQHGVPTEEDAAAYHRQYTDTHLENIMRETNRLLDTRMQRLRAEFEAAAVRNNQIAMDQIENEMTKCAHLRYST</sequence>
<dbReference type="EMBL" id="CAMXCT020000560">
    <property type="protein sequence ID" value="CAL1133876.1"/>
    <property type="molecule type" value="Genomic_DNA"/>
</dbReference>
<dbReference type="EMBL" id="CAMXCT010000560">
    <property type="protein sequence ID" value="CAI3980501.1"/>
    <property type="molecule type" value="Genomic_DNA"/>
</dbReference>
<dbReference type="Proteomes" id="UP001152797">
    <property type="component" value="Unassembled WGS sequence"/>
</dbReference>
<dbReference type="EMBL" id="CAMXCT030000560">
    <property type="protein sequence ID" value="CAL4767813.1"/>
    <property type="molecule type" value="Genomic_DNA"/>
</dbReference>
<evidence type="ECO:0000313" key="1">
    <source>
        <dbReference type="EMBL" id="CAI3980501.1"/>
    </source>
</evidence>
<proteinExistence type="predicted"/>